<sequence length="185" mass="17831">MRQTGPARGHSLKAAALQWGGWAALAAGAVLCAVGWYGVSGERFAERQIPYLASCTIPGAALIVAGAVLLSRGDQGLAAARVEELYGLLVAADGDGQGEGPGAPAGPAPGPRPAAEGGGDAPYLAVPGGTLYHRPGCPLVGGKPGAAPVAADVPDGDGPLAPCPVCEPPALAGPGPGPPDAAPEA</sequence>
<feature type="compositionally biased region" description="Low complexity" evidence="1">
    <location>
        <begin position="145"/>
        <end position="159"/>
    </location>
</feature>
<feature type="region of interest" description="Disordered" evidence="1">
    <location>
        <begin position="143"/>
        <end position="185"/>
    </location>
</feature>
<reference evidence="3 4" key="1">
    <citation type="journal article" date="2019" name="Int. J. Syst. Evol. Microbiol.">
        <title>The Global Catalogue of Microorganisms (GCM) 10K type strain sequencing project: providing services to taxonomists for standard genome sequencing and annotation.</title>
        <authorList>
            <consortium name="The Broad Institute Genomics Platform"/>
            <consortium name="The Broad Institute Genome Sequencing Center for Infectious Disease"/>
            <person name="Wu L."/>
            <person name="Ma J."/>
        </authorList>
    </citation>
    <scope>NUCLEOTIDE SEQUENCE [LARGE SCALE GENOMIC DNA]</scope>
    <source>
        <strain evidence="3 4">JCM 15481</strain>
    </source>
</reference>
<evidence type="ECO:0000256" key="2">
    <source>
        <dbReference type="SAM" id="Phobius"/>
    </source>
</evidence>
<keyword evidence="2" id="KW-0472">Membrane</keyword>
<comment type="caution">
    <text evidence="3">The sequence shown here is derived from an EMBL/GenBank/DDBJ whole genome shotgun (WGS) entry which is preliminary data.</text>
</comment>
<gene>
    <name evidence="3" type="ORF">GCM10009802_49020</name>
</gene>
<accession>A0ABN2ZA59</accession>
<feature type="transmembrane region" description="Helical" evidence="2">
    <location>
        <begin position="21"/>
        <end position="39"/>
    </location>
</feature>
<feature type="transmembrane region" description="Helical" evidence="2">
    <location>
        <begin position="51"/>
        <end position="71"/>
    </location>
</feature>
<name>A0ABN2ZA59_9ACTN</name>
<organism evidence="3 4">
    <name type="scientific">Streptomyces synnematoformans</name>
    <dbReference type="NCBI Taxonomy" id="415721"/>
    <lineage>
        <taxon>Bacteria</taxon>
        <taxon>Bacillati</taxon>
        <taxon>Actinomycetota</taxon>
        <taxon>Actinomycetes</taxon>
        <taxon>Kitasatosporales</taxon>
        <taxon>Streptomycetaceae</taxon>
        <taxon>Streptomyces</taxon>
    </lineage>
</organism>
<proteinExistence type="predicted"/>
<feature type="compositionally biased region" description="Pro residues" evidence="1">
    <location>
        <begin position="175"/>
        <end position="185"/>
    </location>
</feature>
<feature type="region of interest" description="Disordered" evidence="1">
    <location>
        <begin position="96"/>
        <end position="120"/>
    </location>
</feature>
<evidence type="ECO:0000313" key="4">
    <source>
        <dbReference type="Proteomes" id="UP001500443"/>
    </source>
</evidence>
<evidence type="ECO:0000256" key="1">
    <source>
        <dbReference type="SAM" id="MobiDB-lite"/>
    </source>
</evidence>
<evidence type="ECO:0000313" key="3">
    <source>
        <dbReference type="EMBL" id="GAA2139152.1"/>
    </source>
</evidence>
<keyword evidence="2" id="KW-0812">Transmembrane</keyword>
<keyword evidence="2" id="KW-1133">Transmembrane helix</keyword>
<protein>
    <submittedName>
        <fullName evidence="3">Uncharacterized protein</fullName>
    </submittedName>
</protein>
<keyword evidence="4" id="KW-1185">Reference proteome</keyword>
<dbReference type="Proteomes" id="UP001500443">
    <property type="component" value="Unassembled WGS sequence"/>
</dbReference>
<dbReference type="EMBL" id="BAAAPF010000204">
    <property type="protein sequence ID" value="GAA2139152.1"/>
    <property type="molecule type" value="Genomic_DNA"/>
</dbReference>